<evidence type="ECO:0000313" key="4">
    <source>
        <dbReference type="Proteomes" id="UP000317624"/>
    </source>
</evidence>
<keyword evidence="4" id="KW-1185">Reference proteome</keyword>
<dbReference type="Pfam" id="PF13568">
    <property type="entry name" value="OMP_b-brl_2"/>
    <property type="match status" value="1"/>
</dbReference>
<evidence type="ECO:0000259" key="2">
    <source>
        <dbReference type="Pfam" id="PF13568"/>
    </source>
</evidence>
<accession>A0A558BVR0</accession>
<proteinExistence type="predicted"/>
<evidence type="ECO:0000313" key="3">
    <source>
        <dbReference type="EMBL" id="TVT40616.1"/>
    </source>
</evidence>
<name>A0A558BVR0_9BACT</name>
<reference evidence="3 4" key="1">
    <citation type="submission" date="2019-07" db="EMBL/GenBank/DDBJ databases">
        <title>Hymenobacter sp. straun FUR1 Genome sequencing and assembly.</title>
        <authorList>
            <person name="Chhetri G."/>
        </authorList>
    </citation>
    <scope>NUCLEOTIDE SEQUENCE [LARGE SCALE GENOMIC DNA]</scope>
    <source>
        <strain evidence="3 4">Fur1</strain>
    </source>
</reference>
<keyword evidence="1" id="KW-0732">Signal</keyword>
<dbReference type="InterPro" id="IPR025665">
    <property type="entry name" value="Beta-barrel_OMP_2"/>
</dbReference>
<evidence type="ECO:0000256" key="1">
    <source>
        <dbReference type="SAM" id="SignalP"/>
    </source>
</evidence>
<dbReference type="Proteomes" id="UP000317624">
    <property type="component" value="Unassembled WGS sequence"/>
</dbReference>
<feature type="signal peptide" evidence="1">
    <location>
        <begin position="1"/>
        <end position="19"/>
    </location>
</feature>
<dbReference type="OrthoDB" id="947434at2"/>
<dbReference type="AlphaFoldDB" id="A0A558BVR0"/>
<dbReference type="RefSeq" id="WP_144848821.1">
    <property type="nucleotide sequence ID" value="NZ_VMRJ01000003.1"/>
</dbReference>
<gene>
    <name evidence="3" type="ORF">FNT36_14195</name>
</gene>
<organism evidence="3 4">
    <name type="scientific">Hymenobacter setariae</name>
    <dbReference type="NCBI Taxonomy" id="2594794"/>
    <lineage>
        <taxon>Bacteria</taxon>
        <taxon>Pseudomonadati</taxon>
        <taxon>Bacteroidota</taxon>
        <taxon>Cytophagia</taxon>
        <taxon>Cytophagales</taxon>
        <taxon>Hymenobacteraceae</taxon>
        <taxon>Hymenobacter</taxon>
    </lineage>
</organism>
<comment type="caution">
    <text evidence="3">The sequence shown here is derived from an EMBL/GenBank/DDBJ whole genome shotgun (WGS) entry which is preliminary data.</text>
</comment>
<dbReference type="EMBL" id="VMRJ01000003">
    <property type="protein sequence ID" value="TVT40616.1"/>
    <property type="molecule type" value="Genomic_DNA"/>
</dbReference>
<feature type="chain" id="PRO_5021741367" evidence="1">
    <location>
        <begin position="20"/>
        <end position="227"/>
    </location>
</feature>
<protein>
    <submittedName>
        <fullName evidence="3">PorT family protein</fullName>
    </submittedName>
</protein>
<sequence length="227" mass="24869">MKRALFFFGGFLLASSAQAQLGVRAGVNTAIFTKGTLTNGENPATSWLTGYQVGLYYQVPLTKHLALVPEVQFSHERFYVKYTPLPPLGIIYYEGPPRSEYNQSLSYLNLPFLLRASLGAFYLEAGPQVSLLVGGRAENAQSRNDYGSVNNTIYVNQAATSSYRRFDAGPCLGVGVKLPAGLGVGLRAYWGLTKLTADEDYSMVSHTYTGFQHRQSLQASLTYQLPG</sequence>
<feature type="domain" description="Outer membrane protein beta-barrel" evidence="2">
    <location>
        <begin position="18"/>
        <end position="196"/>
    </location>
</feature>